<organism evidence="1 2">
    <name type="scientific">Deinococcus soli</name>
    <name type="common">ex Cha et al. 2016</name>
    <dbReference type="NCBI Taxonomy" id="1309411"/>
    <lineage>
        <taxon>Bacteria</taxon>
        <taxon>Thermotogati</taxon>
        <taxon>Deinococcota</taxon>
        <taxon>Deinococci</taxon>
        <taxon>Deinococcales</taxon>
        <taxon>Deinococcaceae</taxon>
        <taxon>Deinococcus</taxon>
    </lineage>
</organism>
<proteinExistence type="predicted"/>
<dbReference type="EMBL" id="JAVDQK010000005">
    <property type="protein sequence ID" value="MDR6218771.1"/>
    <property type="molecule type" value="Genomic_DNA"/>
</dbReference>
<evidence type="ECO:0000313" key="1">
    <source>
        <dbReference type="EMBL" id="MDR6218771.1"/>
    </source>
</evidence>
<accession>A0AAE3XCG6</accession>
<dbReference type="RefSeq" id="WP_309853351.1">
    <property type="nucleotide sequence ID" value="NZ_JAVDQJ010000004.1"/>
</dbReference>
<comment type="caution">
    <text evidence="1">The sequence shown here is derived from an EMBL/GenBank/DDBJ whole genome shotgun (WGS) entry which is preliminary data.</text>
</comment>
<protein>
    <submittedName>
        <fullName evidence="1">Uncharacterized protein</fullName>
    </submittedName>
</protein>
<sequence>MIQDRQWPAGLNSLGLHLARGDRSGSVSSDELGLFADARIFHPWEAGEDRSERDGTVMVEVNGEWVLLARLDAIAGGACVNLTVLAALMDVPGPRAALRHVLHRMGGSFSETHVALRGVTHAHRNGTVVSLRDVSFLSESSLGDVRAPDEMPDVWLNVRALLALPDAMPARQVQVGARVAVTDGVTVALDRREWSVADLRALVAQLD</sequence>
<dbReference type="AlphaFoldDB" id="A0AAE3XCG6"/>
<dbReference type="Proteomes" id="UP001185331">
    <property type="component" value="Unassembled WGS sequence"/>
</dbReference>
<gene>
    <name evidence="1" type="ORF">J2Y00_002368</name>
</gene>
<evidence type="ECO:0000313" key="2">
    <source>
        <dbReference type="Proteomes" id="UP001185331"/>
    </source>
</evidence>
<name>A0AAE3XCG6_9DEIO</name>
<reference evidence="1" key="1">
    <citation type="submission" date="2023-07" db="EMBL/GenBank/DDBJ databases">
        <title>Sorghum-associated microbial communities from plants grown in Nebraska, USA.</title>
        <authorList>
            <person name="Schachtman D."/>
        </authorList>
    </citation>
    <scope>NUCLEOTIDE SEQUENCE</scope>
    <source>
        <strain evidence="1">BE330</strain>
    </source>
</reference>